<proteinExistence type="predicted"/>
<dbReference type="Proteomes" id="UP000054217">
    <property type="component" value="Unassembled WGS sequence"/>
</dbReference>
<accession>A0A0C3PMV0</accession>
<reference evidence="1 2" key="1">
    <citation type="submission" date="2014-04" db="EMBL/GenBank/DDBJ databases">
        <authorList>
            <consortium name="DOE Joint Genome Institute"/>
            <person name="Kuo A."/>
            <person name="Kohler A."/>
            <person name="Costa M.D."/>
            <person name="Nagy L.G."/>
            <person name="Floudas D."/>
            <person name="Copeland A."/>
            <person name="Barry K.W."/>
            <person name="Cichocki N."/>
            <person name="Veneault-Fourrey C."/>
            <person name="LaButti K."/>
            <person name="Lindquist E.A."/>
            <person name="Lipzen A."/>
            <person name="Lundell T."/>
            <person name="Morin E."/>
            <person name="Murat C."/>
            <person name="Sun H."/>
            <person name="Tunlid A."/>
            <person name="Henrissat B."/>
            <person name="Grigoriev I.V."/>
            <person name="Hibbett D.S."/>
            <person name="Martin F."/>
            <person name="Nordberg H.P."/>
            <person name="Cantor M.N."/>
            <person name="Hua S.X."/>
        </authorList>
    </citation>
    <scope>NUCLEOTIDE SEQUENCE [LARGE SCALE GENOMIC DNA]</scope>
    <source>
        <strain evidence="1 2">Marx 270</strain>
    </source>
</reference>
<evidence type="ECO:0000313" key="1">
    <source>
        <dbReference type="EMBL" id="KIO09694.1"/>
    </source>
</evidence>
<dbReference type="OrthoDB" id="2587968at2759"/>
<reference evidence="2" key="2">
    <citation type="submission" date="2015-01" db="EMBL/GenBank/DDBJ databases">
        <title>Evolutionary Origins and Diversification of the Mycorrhizal Mutualists.</title>
        <authorList>
            <consortium name="DOE Joint Genome Institute"/>
            <consortium name="Mycorrhizal Genomics Consortium"/>
            <person name="Kohler A."/>
            <person name="Kuo A."/>
            <person name="Nagy L.G."/>
            <person name="Floudas D."/>
            <person name="Copeland A."/>
            <person name="Barry K.W."/>
            <person name="Cichocki N."/>
            <person name="Veneault-Fourrey C."/>
            <person name="LaButti K."/>
            <person name="Lindquist E.A."/>
            <person name="Lipzen A."/>
            <person name="Lundell T."/>
            <person name="Morin E."/>
            <person name="Murat C."/>
            <person name="Riley R."/>
            <person name="Ohm R."/>
            <person name="Sun H."/>
            <person name="Tunlid A."/>
            <person name="Henrissat B."/>
            <person name="Grigoriev I.V."/>
            <person name="Hibbett D.S."/>
            <person name="Martin F."/>
        </authorList>
    </citation>
    <scope>NUCLEOTIDE SEQUENCE [LARGE SCALE GENOMIC DNA]</scope>
    <source>
        <strain evidence="2">Marx 270</strain>
    </source>
</reference>
<sequence>MSTGIISRLHEWPRYCLPKARKIALDVIKANPPLSTQDIFRLVNGNTAAQPSSSQVTATGTRPPHPFTKYRGVKPPCVGSQIRSIRYLKKIVLPSLASDKEIEKFHTKVETKHSRTADVWLWRAKDRKKSAQPQQQAATGNEVEALPAEIADLPPAAVGVGEDWSHLNRRRQRARERKVERDLKWMRTLQNAKREAVQEFLAEKVPSVSLGVPSSRSSR</sequence>
<protein>
    <submittedName>
        <fullName evidence="1">Uncharacterized protein</fullName>
    </submittedName>
</protein>
<dbReference type="AlphaFoldDB" id="A0A0C3PMV0"/>
<dbReference type="EMBL" id="KN831954">
    <property type="protein sequence ID" value="KIO09694.1"/>
    <property type="molecule type" value="Genomic_DNA"/>
</dbReference>
<gene>
    <name evidence="1" type="ORF">M404DRAFT_282225</name>
</gene>
<dbReference type="HOGENOM" id="CLU_108118_0_0_1"/>
<name>A0A0C3PMV0_PISTI</name>
<evidence type="ECO:0000313" key="2">
    <source>
        <dbReference type="Proteomes" id="UP000054217"/>
    </source>
</evidence>
<keyword evidence="2" id="KW-1185">Reference proteome</keyword>
<organism evidence="1 2">
    <name type="scientific">Pisolithus tinctorius Marx 270</name>
    <dbReference type="NCBI Taxonomy" id="870435"/>
    <lineage>
        <taxon>Eukaryota</taxon>
        <taxon>Fungi</taxon>
        <taxon>Dikarya</taxon>
        <taxon>Basidiomycota</taxon>
        <taxon>Agaricomycotina</taxon>
        <taxon>Agaricomycetes</taxon>
        <taxon>Agaricomycetidae</taxon>
        <taxon>Boletales</taxon>
        <taxon>Sclerodermatineae</taxon>
        <taxon>Pisolithaceae</taxon>
        <taxon>Pisolithus</taxon>
    </lineage>
</organism>
<dbReference type="InParanoid" id="A0A0C3PMV0"/>